<evidence type="ECO:0000256" key="5">
    <source>
        <dbReference type="PROSITE-ProRule" id="PRU01023"/>
    </source>
</evidence>
<feature type="binding site" evidence="5">
    <location>
        <position position="315"/>
    </location>
    <ligand>
        <name>S-adenosyl-L-methionine</name>
        <dbReference type="ChEBI" id="CHEBI:59789"/>
    </ligand>
</feature>
<feature type="binding site" evidence="5">
    <location>
        <begin position="263"/>
        <end position="269"/>
    </location>
    <ligand>
        <name>S-adenosyl-L-methionine</name>
        <dbReference type="ChEBI" id="CHEBI:59789"/>
    </ligand>
</feature>
<accession>A0A1H6UBU8</accession>
<reference evidence="8" key="1">
    <citation type="submission" date="2016-10" db="EMBL/GenBank/DDBJ databases">
        <authorList>
            <person name="Varghese N."/>
        </authorList>
    </citation>
    <scope>NUCLEOTIDE SEQUENCE [LARGE SCALE GENOMIC DNA]</scope>
    <source>
        <strain evidence="8">DSM 24868</strain>
    </source>
</reference>
<gene>
    <name evidence="7" type="ORF">SAMN05421637_0204</name>
</gene>
<dbReference type="eggNOG" id="COG0144">
    <property type="taxonomic scope" value="Bacteria"/>
</dbReference>
<dbReference type="PRINTS" id="PR02008">
    <property type="entry name" value="RCMTFAMILY"/>
</dbReference>
<dbReference type="Proteomes" id="UP000183315">
    <property type="component" value="Unassembled WGS sequence"/>
</dbReference>
<evidence type="ECO:0000313" key="8">
    <source>
        <dbReference type="Proteomes" id="UP000183315"/>
    </source>
</evidence>
<keyword evidence="2 5" id="KW-0808">Transferase</keyword>
<dbReference type="STRING" id="1043493.SAMN05421637_0204"/>
<dbReference type="GO" id="GO:0001510">
    <property type="term" value="P:RNA methylation"/>
    <property type="evidence" value="ECO:0007669"/>
    <property type="project" value="InterPro"/>
</dbReference>
<dbReference type="RefSeq" id="WP_042212129.1">
    <property type="nucleotide sequence ID" value="NZ_BBLU01000001.1"/>
</dbReference>
<dbReference type="Gene3D" id="1.10.940.10">
    <property type="entry name" value="NusB-like"/>
    <property type="match status" value="1"/>
</dbReference>
<feature type="binding site" evidence="5">
    <location>
        <position position="288"/>
    </location>
    <ligand>
        <name>S-adenosyl-L-methionine</name>
        <dbReference type="ChEBI" id="CHEBI:59789"/>
    </ligand>
</feature>
<dbReference type="Pfam" id="PF01189">
    <property type="entry name" value="Methyltr_RsmB-F"/>
    <property type="match status" value="1"/>
</dbReference>
<evidence type="ECO:0000313" key="7">
    <source>
        <dbReference type="EMBL" id="SEI85695.1"/>
    </source>
</evidence>
<dbReference type="SUPFAM" id="SSF48013">
    <property type="entry name" value="NusB-like"/>
    <property type="match status" value="1"/>
</dbReference>
<dbReference type="eggNOG" id="COG0781">
    <property type="taxonomic scope" value="Bacteria"/>
</dbReference>
<comment type="similarity">
    <text evidence="5">Belongs to the class I-like SAM-binding methyltransferase superfamily. RsmB/NOP family.</text>
</comment>
<keyword evidence="1 5" id="KW-0489">Methyltransferase</keyword>
<dbReference type="GO" id="GO:0008173">
    <property type="term" value="F:RNA methyltransferase activity"/>
    <property type="evidence" value="ECO:0007669"/>
    <property type="project" value="InterPro"/>
</dbReference>
<organism evidence="7 8">
    <name type="scientific">Demequina mangrovi</name>
    <dbReference type="NCBI Taxonomy" id="1043493"/>
    <lineage>
        <taxon>Bacteria</taxon>
        <taxon>Bacillati</taxon>
        <taxon>Actinomycetota</taxon>
        <taxon>Actinomycetes</taxon>
        <taxon>Micrococcales</taxon>
        <taxon>Demequinaceae</taxon>
        <taxon>Demequina</taxon>
    </lineage>
</organism>
<name>A0A1H6UBU8_9MICO</name>
<protein>
    <submittedName>
        <fullName evidence="7">16S rRNA (Cytosine967-C5)-methyltransferase</fullName>
    </submittedName>
</protein>
<dbReference type="EMBL" id="FNZI01000001">
    <property type="protein sequence ID" value="SEI85695.1"/>
    <property type="molecule type" value="Genomic_DNA"/>
</dbReference>
<dbReference type="PROSITE" id="PS51686">
    <property type="entry name" value="SAM_MT_RSMB_NOP"/>
    <property type="match status" value="1"/>
</dbReference>
<dbReference type="SUPFAM" id="SSF53335">
    <property type="entry name" value="S-adenosyl-L-methionine-dependent methyltransferases"/>
    <property type="match status" value="1"/>
</dbReference>
<feature type="binding site" evidence="5">
    <location>
        <position position="331"/>
    </location>
    <ligand>
        <name>S-adenosyl-L-methionine</name>
        <dbReference type="ChEBI" id="CHEBI:59789"/>
    </ligand>
</feature>
<dbReference type="Pfam" id="PF01029">
    <property type="entry name" value="NusB"/>
    <property type="match status" value="1"/>
</dbReference>
<feature type="active site" description="Nucleophile" evidence="5">
    <location>
        <position position="384"/>
    </location>
</feature>
<dbReference type="InterPro" id="IPR029063">
    <property type="entry name" value="SAM-dependent_MTases_sf"/>
</dbReference>
<dbReference type="InterPro" id="IPR023267">
    <property type="entry name" value="RCMT"/>
</dbReference>
<dbReference type="InterPro" id="IPR006027">
    <property type="entry name" value="NusB_RsmB_TIM44"/>
</dbReference>
<proteinExistence type="inferred from homology"/>
<dbReference type="InterPro" id="IPR049560">
    <property type="entry name" value="MeTrfase_RsmB-F_NOP2_cat"/>
</dbReference>
<dbReference type="GO" id="GO:0006355">
    <property type="term" value="P:regulation of DNA-templated transcription"/>
    <property type="evidence" value="ECO:0007669"/>
    <property type="project" value="InterPro"/>
</dbReference>
<dbReference type="PANTHER" id="PTHR22807">
    <property type="entry name" value="NOP2 YEAST -RELATED NOL1/NOP2/FMU SUN DOMAIN-CONTAINING"/>
    <property type="match status" value="1"/>
</dbReference>
<keyword evidence="3 5" id="KW-0949">S-adenosyl-L-methionine</keyword>
<sequence>MSTARDIAYDCVMAVSTEGAYANLLLPSLLEKARLEGRDAGFATELAYGALRMRGLYDAIIGHASGRDPRDLDAEVRVALWLGTHQALAMRVPSHAAVNETVDQVRRERGVGASKFANAVMRRVTERDAEGWLATVAPGDSRSALAIRHSHPEWVVAALDEALAADGRPGEVVPLLESDNSPARVTLVARPGLIDREELIHEAGGEAGEYSPYAVVLPGGRPGDLPAVAEATAAVQDEGSQIVAAALAAAQPVEPGERWLDLCSGPGGKAALLGALAADGAATLDAVELHPHRADLVKSSTRAVPEGVVTVHTGDGTTWGEDGAYDRIVLDAPCSGLGALRRRPESRWRRQPEDLPELEALQRSLLANAERLLAPGGLLAYITCSPVVAETRDIVAGSTLRQLDAREAVAKVTGTTARMWGPGPHVQLWTHVHGTDAMFLALLEKPLD</sequence>
<dbReference type="InterPro" id="IPR035926">
    <property type="entry name" value="NusB-like_sf"/>
</dbReference>
<evidence type="ECO:0000259" key="6">
    <source>
        <dbReference type="PROSITE" id="PS51686"/>
    </source>
</evidence>
<dbReference type="Gene3D" id="3.40.50.150">
    <property type="entry name" value="Vaccinia Virus protein VP39"/>
    <property type="match status" value="1"/>
</dbReference>
<dbReference type="OrthoDB" id="9810297at2"/>
<dbReference type="AlphaFoldDB" id="A0A1H6UBU8"/>
<keyword evidence="4 5" id="KW-0694">RNA-binding</keyword>
<keyword evidence="8" id="KW-1185">Reference proteome</keyword>
<dbReference type="GO" id="GO:0003723">
    <property type="term" value="F:RNA binding"/>
    <property type="evidence" value="ECO:0007669"/>
    <property type="project" value="UniProtKB-UniRule"/>
</dbReference>
<evidence type="ECO:0000256" key="4">
    <source>
        <dbReference type="ARBA" id="ARBA00022884"/>
    </source>
</evidence>
<dbReference type="PANTHER" id="PTHR22807:SF53">
    <property type="entry name" value="RIBOSOMAL RNA SMALL SUBUNIT METHYLTRANSFERASE B-RELATED"/>
    <property type="match status" value="1"/>
</dbReference>
<dbReference type="InterPro" id="IPR001678">
    <property type="entry name" value="MeTrfase_RsmB-F_NOP2_dom"/>
</dbReference>
<evidence type="ECO:0000256" key="3">
    <source>
        <dbReference type="ARBA" id="ARBA00022691"/>
    </source>
</evidence>
<evidence type="ECO:0000256" key="1">
    <source>
        <dbReference type="ARBA" id="ARBA00022603"/>
    </source>
</evidence>
<dbReference type="CDD" id="cd02440">
    <property type="entry name" value="AdoMet_MTases"/>
    <property type="match status" value="1"/>
</dbReference>
<feature type="domain" description="SAM-dependent MTase RsmB/NOP-type" evidence="6">
    <location>
        <begin position="161"/>
        <end position="446"/>
    </location>
</feature>
<evidence type="ECO:0000256" key="2">
    <source>
        <dbReference type="ARBA" id="ARBA00022679"/>
    </source>
</evidence>